<sequence length="41" mass="4526">MLSNTQICTTCGTQYPPGKMVPQLCTICNDDRQYICENGQG</sequence>
<evidence type="ECO:0000313" key="2">
    <source>
        <dbReference type="Proteomes" id="UP001216139"/>
    </source>
</evidence>
<gene>
    <name evidence="1" type="ORF">PQO05_20720</name>
</gene>
<accession>A0ABY7T5Q6</accession>
<protein>
    <submittedName>
        <fullName evidence="1">Uncharacterized protein</fullName>
    </submittedName>
</protein>
<reference evidence="1 2" key="1">
    <citation type="submission" date="2023-02" db="EMBL/GenBank/DDBJ databases">
        <title>Genome sequence of Mucilaginibacter jinjuensis strain KACC 16571.</title>
        <authorList>
            <person name="Kim S."/>
            <person name="Heo J."/>
            <person name="Kwon S.-W."/>
        </authorList>
    </citation>
    <scope>NUCLEOTIDE SEQUENCE [LARGE SCALE GENOMIC DNA]</scope>
    <source>
        <strain evidence="1 2">KACC 16571</strain>
    </source>
</reference>
<keyword evidence="2" id="KW-1185">Reference proteome</keyword>
<name>A0ABY7T5Q6_9SPHI</name>
<organism evidence="1 2">
    <name type="scientific">Mucilaginibacter jinjuensis</name>
    <dbReference type="NCBI Taxonomy" id="1176721"/>
    <lineage>
        <taxon>Bacteria</taxon>
        <taxon>Pseudomonadati</taxon>
        <taxon>Bacteroidota</taxon>
        <taxon>Sphingobacteriia</taxon>
        <taxon>Sphingobacteriales</taxon>
        <taxon>Sphingobacteriaceae</taxon>
        <taxon>Mucilaginibacter</taxon>
    </lineage>
</organism>
<proteinExistence type="predicted"/>
<dbReference type="EMBL" id="CP117167">
    <property type="protein sequence ID" value="WCT11166.1"/>
    <property type="molecule type" value="Genomic_DNA"/>
</dbReference>
<dbReference type="RefSeq" id="WP_273629358.1">
    <property type="nucleotide sequence ID" value="NZ_CP117167.1"/>
</dbReference>
<dbReference type="Proteomes" id="UP001216139">
    <property type="component" value="Chromosome"/>
</dbReference>
<evidence type="ECO:0000313" key="1">
    <source>
        <dbReference type="EMBL" id="WCT11166.1"/>
    </source>
</evidence>